<proteinExistence type="predicted"/>
<dbReference type="EMBL" id="HBJA01133908">
    <property type="protein sequence ID" value="CAE0834711.1"/>
    <property type="molecule type" value="Transcribed_RNA"/>
</dbReference>
<organism evidence="1">
    <name type="scientific">Eutreptiella gymnastica</name>
    <dbReference type="NCBI Taxonomy" id="73025"/>
    <lineage>
        <taxon>Eukaryota</taxon>
        <taxon>Discoba</taxon>
        <taxon>Euglenozoa</taxon>
        <taxon>Euglenida</taxon>
        <taxon>Spirocuta</taxon>
        <taxon>Euglenophyceae</taxon>
        <taxon>Eutreptiales</taxon>
        <taxon>Eutreptiaceae</taxon>
        <taxon>Eutreptiella</taxon>
    </lineage>
</organism>
<name>A0A7S4GEQ1_9EUGL</name>
<evidence type="ECO:0000313" key="1">
    <source>
        <dbReference type="EMBL" id="CAE0834711.1"/>
    </source>
</evidence>
<dbReference type="AlphaFoldDB" id="A0A7S4GEQ1"/>
<gene>
    <name evidence="1" type="ORF">EGYM00163_LOCUS46015</name>
</gene>
<reference evidence="1" key="1">
    <citation type="submission" date="2021-01" db="EMBL/GenBank/DDBJ databases">
        <authorList>
            <person name="Corre E."/>
            <person name="Pelletier E."/>
            <person name="Niang G."/>
            <person name="Scheremetjew M."/>
            <person name="Finn R."/>
            <person name="Kale V."/>
            <person name="Holt S."/>
            <person name="Cochrane G."/>
            <person name="Meng A."/>
            <person name="Brown T."/>
            <person name="Cohen L."/>
        </authorList>
    </citation>
    <scope>NUCLEOTIDE SEQUENCE</scope>
    <source>
        <strain evidence="1">CCMP1594</strain>
    </source>
</reference>
<sequence>MLQYLNDSWVGDFKWRQGWTWRSTDTDRPPTTLADLVQDNKWRLYVADVFDNPTTHVISMPEGVTSIPQRPFGQCEVQDTDPQQVVWLLNGCGCDNFNFTFISSSLSDPLDTLEATAKGVP</sequence>
<accession>A0A7S4GEQ1</accession>
<protein>
    <submittedName>
        <fullName evidence="1">Uncharacterized protein</fullName>
    </submittedName>
</protein>